<accession>A0ABT7PMT6</accession>
<gene>
    <name evidence="2" type="ORF">QTN89_20260</name>
</gene>
<proteinExistence type="predicted"/>
<evidence type="ECO:0000256" key="1">
    <source>
        <dbReference type="SAM" id="MobiDB-lite"/>
    </source>
</evidence>
<dbReference type="InterPro" id="IPR006311">
    <property type="entry name" value="TAT_signal"/>
</dbReference>
<reference evidence="2 3" key="1">
    <citation type="submission" date="2023-06" db="EMBL/GenBank/DDBJ databases">
        <title>Roseiconus lacunae JC819 isolated from Gulf of Mannar region, Tamil Nadu.</title>
        <authorList>
            <person name="Pk S."/>
            <person name="Ch S."/>
            <person name="Ch V.R."/>
        </authorList>
    </citation>
    <scope>NUCLEOTIDE SEQUENCE [LARGE SCALE GENOMIC DNA]</scope>
    <source>
        <strain evidence="2 3">JC819</strain>
    </source>
</reference>
<dbReference type="RefSeq" id="WP_163981385.1">
    <property type="nucleotide sequence ID" value="NZ_CP141221.1"/>
</dbReference>
<sequence>MPHQNPQSIESLLDAKRDGRLGRRSFLRAAVVAGLTSAAAYQLLGDADAQQPRMTTMALGEEGNPPLDPPPVDSKPKASGPQYDPGTPKRLPTTERSGEESTPTTLAVGEESRVTRPRPTTMAIGEESSGKRPPQVTTKAMGEEQSCPTRPDVQRPGKKTTMALGEESQVSPPIQVTTHATGEESTRWILPDASRWRQQRSPWQGFRRW</sequence>
<dbReference type="PROSITE" id="PS51318">
    <property type="entry name" value="TAT"/>
    <property type="match status" value="1"/>
</dbReference>
<organism evidence="2 3">
    <name type="scientific">Roseiconus lacunae</name>
    <dbReference type="NCBI Taxonomy" id="2605694"/>
    <lineage>
        <taxon>Bacteria</taxon>
        <taxon>Pseudomonadati</taxon>
        <taxon>Planctomycetota</taxon>
        <taxon>Planctomycetia</taxon>
        <taxon>Pirellulales</taxon>
        <taxon>Pirellulaceae</taxon>
        <taxon>Roseiconus</taxon>
    </lineage>
</organism>
<dbReference type="Proteomes" id="UP001239462">
    <property type="component" value="Unassembled WGS sequence"/>
</dbReference>
<dbReference type="EMBL" id="JASZZN010000016">
    <property type="protein sequence ID" value="MDM4017793.1"/>
    <property type="molecule type" value="Genomic_DNA"/>
</dbReference>
<feature type="region of interest" description="Disordered" evidence="1">
    <location>
        <begin position="52"/>
        <end position="185"/>
    </location>
</feature>
<evidence type="ECO:0008006" key="4">
    <source>
        <dbReference type="Google" id="ProtNLM"/>
    </source>
</evidence>
<evidence type="ECO:0000313" key="2">
    <source>
        <dbReference type="EMBL" id="MDM4017793.1"/>
    </source>
</evidence>
<keyword evidence="3" id="KW-1185">Reference proteome</keyword>
<evidence type="ECO:0000313" key="3">
    <source>
        <dbReference type="Proteomes" id="UP001239462"/>
    </source>
</evidence>
<name>A0ABT7PMT6_9BACT</name>
<comment type="caution">
    <text evidence="2">The sequence shown here is derived from an EMBL/GenBank/DDBJ whole genome shotgun (WGS) entry which is preliminary data.</text>
</comment>
<protein>
    <recommendedName>
        <fullName evidence="4">Twin-arginine translocation signal domain-containing protein</fullName>
    </recommendedName>
</protein>
<feature type="compositionally biased region" description="Polar residues" evidence="1">
    <location>
        <begin position="168"/>
        <end position="180"/>
    </location>
</feature>